<evidence type="ECO:0000313" key="2">
    <source>
        <dbReference type="EMBL" id="KKO74786.1"/>
    </source>
</evidence>
<evidence type="ECO:0000313" key="3">
    <source>
        <dbReference type="Proteomes" id="UP000034350"/>
    </source>
</evidence>
<dbReference type="EMBL" id="JPQZ01000045">
    <property type="protein sequence ID" value="KKO74786.1"/>
    <property type="molecule type" value="Genomic_DNA"/>
</dbReference>
<accession>A0A0F9WB37</accession>
<dbReference type="RefSeq" id="XP_024330528.1">
    <property type="nucleotide sequence ID" value="XM_024475687.1"/>
</dbReference>
<keyword evidence="1" id="KW-0812">Transmembrane</keyword>
<name>A0A0F9WB37_9MICR</name>
<evidence type="ECO:0000256" key="1">
    <source>
        <dbReference type="SAM" id="Phobius"/>
    </source>
</evidence>
<dbReference type="GeneID" id="36320634"/>
<protein>
    <submittedName>
        <fullName evidence="2">Uncharacterized protein</fullName>
    </submittedName>
</protein>
<organism evidence="2 3">
    <name type="scientific">Vairimorpha ceranae</name>
    <dbReference type="NCBI Taxonomy" id="40302"/>
    <lineage>
        <taxon>Eukaryota</taxon>
        <taxon>Fungi</taxon>
        <taxon>Fungi incertae sedis</taxon>
        <taxon>Microsporidia</taxon>
        <taxon>Nosematidae</taxon>
        <taxon>Vairimorpha</taxon>
    </lineage>
</organism>
<keyword evidence="1" id="KW-0472">Membrane</keyword>
<reference evidence="2 3" key="1">
    <citation type="journal article" date="2015" name="Environ. Microbiol.">
        <title>Genome analyses suggest the presence of polyploidy and recent human-driven expansions in eight global populations of the honeybee pathogen Nosema ceranae.</title>
        <authorList>
            <person name="Pelin A."/>
            <person name="Selman M."/>
            <person name="Aris-Brosou S."/>
            <person name="Farinelli L."/>
            <person name="Corradi N."/>
        </authorList>
    </citation>
    <scope>NUCLEOTIDE SEQUENCE [LARGE SCALE GENOMIC DNA]</scope>
    <source>
        <strain evidence="2 3">PA08 1199</strain>
    </source>
</reference>
<keyword evidence="1" id="KW-1133">Transmembrane helix</keyword>
<dbReference type="Proteomes" id="UP000034350">
    <property type="component" value="Unassembled WGS sequence"/>
</dbReference>
<feature type="transmembrane region" description="Helical" evidence="1">
    <location>
        <begin position="7"/>
        <end position="28"/>
    </location>
</feature>
<dbReference type="VEuPathDB" id="MicrosporidiaDB:NCER_102039"/>
<dbReference type="AlphaFoldDB" id="A0A0F9WB37"/>
<dbReference type="VEuPathDB" id="MicrosporidiaDB:G9O61_00g021740"/>
<dbReference type="VEuPathDB" id="MicrosporidiaDB:AAJ76_450006521"/>
<comment type="caution">
    <text evidence="2">The sequence shown here is derived from an EMBL/GenBank/DDBJ whole genome shotgun (WGS) entry which is preliminary data.</text>
</comment>
<sequence>MRKLKYKLLLAPMVVILVAGVFVVYLIVNKKNSNSITLNNLSLNDTIIDKLDTNDAYKTYESKILLESNKLSKENFVLMLKVFYFATKIGKDDINKVAQRIVRKFYLISYENKIINETKYNKILKYYESRIPSSIEKDINFLVKIFQSNKIDKVAGFDVFMKFLEFDITKLYEIDQIMHTDNGTIAISPFLKEEFIAYADKYLEKDLKEQMFEKHIVQNPIPYSSFEAVFLKWFFGKKTTKETLYTGD</sequence>
<proteinExistence type="predicted"/>
<keyword evidence="3" id="KW-1185">Reference proteome</keyword>
<gene>
    <name evidence="2" type="ORF">AAJ76_450006521</name>
</gene>